<dbReference type="Proteomes" id="UP000019335">
    <property type="component" value="Chromosome 4"/>
</dbReference>
<keyword evidence="3" id="KW-1185">Reference proteome</keyword>
<comment type="caution">
    <text evidence="2">The sequence shown here is derived from an EMBL/GenBank/DDBJ whole genome shotgun (WGS) entry which is preliminary data.</text>
</comment>
<dbReference type="AlphaFoldDB" id="W7TRQ4"/>
<dbReference type="OrthoDB" id="372421at2759"/>
<keyword evidence="2" id="KW-0378">Hydrolase</keyword>
<evidence type="ECO:0000259" key="1">
    <source>
        <dbReference type="Pfam" id="PF13638"/>
    </source>
</evidence>
<dbReference type="InterPro" id="IPR002716">
    <property type="entry name" value="PIN_dom"/>
</dbReference>
<reference evidence="2 3" key="1">
    <citation type="journal article" date="2014" name="Mol. Plant">
        <title>Chromosome Scale Genome Assembly and Transcriptome Profiling of Nannochloropsis gaditana in Nitrogen Depletion.</title>
        <authorList>
            <person name="Corteggiani Carpinelli E."/>
            <person name="Telatin A."/>
            <person name="Vitulo N."/>
            <person name="Forcato C."/>
            <person name="D'Angelo M."/>
            <person name="Schiavon R."/>
            <person name="Vezzi A."/>
            <person name="Giacometti G.M."/>
            <person name="Morosinotto T."/>
            <person name="Valle G."/>
        </authorList>
    </citation>
    <scope>NUCLEOTIDE SEQUENCE [LARGE SCALE GENOMIC DNA]</scope>
    <source>
        <strain evidence="2 3">B-31</strain>
    </source>
</reference>
<dbReference type="EMBL" id="AZIL01000262">
    <property type="protein sequence ID" value="EWM28887.1"/>
    <property type="molecule type" value="Genomic_DNA"/>
</dbReference>
<dbReference type="Pfam" id="PF13638">
    <property type="entry name" value="PIN_4"/>
    <property type="match status" value="1"/>
</dbReference>
<feature type="domain" description="PIN" evidence="1">
    <location>
        <begin position="80"/>
        <end position="128"/>
    </location>
</feature>
<proteinExistence type="predicted"/>
<gene>
    <name evidence="2" type="ORF">Naga_100494g5</name>
</gene>
<protein>
    <submittedName>
        <fullName evidence="2">Exosome complex exonuclease rrp44</fullName>
    </submittedName>
</protein>
<accession>W7TRQ4</accession>
<sequence length="151" mass="16883">MIRSKAFFKRTRRGKVMRILEEHYLRDDIGLGTLHGSECSALTPEELVQLMEGRVEGGLKEGEEGGHEGGVKKKTPTLTILDTNVALEQIDFLENAEASEAVLGVVVLLQTVLEEVKGNSLSVYRRLHKLLLDDSRAYIFFANEHAAEAYR</sequence>
<keyword evidence="2" id="KW-0540">Nuclease</keyword>
<dbReference type="GO" id="GO:0004527">
    <property type="term" value="F:exonuclease activity"/>
    <property type="evidence" value="ECO:0007669"/>
    <property type="project" value="UniProtKB-KW"/>
</dbReference>
<organism evidence="2 3">
    <name type="scientific">Nannochloropsis gaditana</name>
    <dbReference type="NCBI Taxonomy" id="72520"/>
    <lineage>
        <taxon>Eukaryota</taxon>
        <taxon>Sar</taxon>
        <taxon>Stramenopiles</taxon>
        <taxon>Ochrophyta</taxon>
        <taxon>Eustigmatophyceae</taxon>
        <taxon>Eustigmatales</taxon>
        <taxon>Monodopsidaceae</taxon>
        <taxon>Nannochloropsis</taxon>
    </lineage>
</organism>
<evidence type="ECO:0000313" key="2">
    <source>
        <dbReference type="EMBL" id="EWM28887.1"/>
    </source>
</evidence>
<evidence type="ECO:0000313" key="3">
    <source>
        <dbReference type="Proteomes" id="UP000019335"/>
    </source>
</evidence>
<name>W7TRQ4_9STRA</name>
<dbReference type="Gene3D" id="3.40.50.1010">
    <property type="entry name" value="5'-nuclease"/>
    <property type="match status" value="1"/>
</dbReference>
<keyword evidence="2" id="KW-0269">Exonuclease</keyword>